<dbReference type="InterPro" id="IPR005312">
    <property type="entry name" value="DUF1759"/>
</dbReference>
<dbReference type="PANTHER" id="PTHR22954">
    <property type="entry name" value="RETROVIRAL PROTEASE-RELATED"/>
    <property type="match status" value="1"/>
</dbReference>
<dbReference type="HOGENOM" id="CLU_047465_1_0_1"/>
<dbReference type="PhylomeDB" id="E9HDG9"/>
<dbReference type="Pfam" id="PF03564">
    <property type="entry name" value="DUF1759"/>
    <property type="match status" value="1"/>
</dbReference>
<protein>
    <submittedName>
        <fullName evidence="1">Uncharacterized protein</fullName>
    </submittedName>
</protein>
<accession>E9HDG9</accession>
<dbReference type="PANTHER" id="PTHR22954:SF3">
    <property type="entry name" value="PROTEIN CBG08539"/>
    <property type="match status" value="1"/>
</dbReference>
<dbReference type="KEGG" id="dpx:DAPPUDRAFT_228435"/>
<dbReference type="InParanoid" id="E9HDG9"/>
<dbReference type="OrthoDB" id="10071960at2759"/>
<dbReference type="Proteomes" id="UP000000305">
    <property type="component" value="Unassembled WGS sequence"/>
</dbReference>
<name>E9HDG9_DAPPU</name>
<sequence length="202" mass="23172">MAPTAKNTRSGVKGHVTRIINFIRAYQSTPMLERASSELTEQEKRLREKFEAFKTLTLQVQEDMVTEEATDQELQAEINYVAATEEEVSDAKVIMDYKQKECFYAAIDRRHSNSPAPGAPNTPATTATTRLPQRQIKNFKGDVLEWTQFWESFNAAIHGSSLTAVQKFDYLKEYLKGECKALFWGLEKARLLRRTVQTFRPN</sequence>
<evidence type="ECO:0000313" key="1">
    <source>
        <dbReference type="EMBL" id="EFX70212.1"/>
    </source>
</evidence>
<dbReference type="STRING" id="6669.E9HDG9"/>
<proteinExistence type="predicted"/>
<keyword evidence="2" id="KW-1185">Reference proteome</keyword>
<evidence type="ECO:0000313" key="2">
    <source>
        <dbReference type="Proteomes" id="UP000000305"/>
    </source>
</evidence>
<gene>
    <name evidence="1" type="ORF">DAPPUDRAFT_228435</name>
</gene>
<dbReference type="AlphaFoldDB" id="E9HDG9"/>
<organism evidence="1 2">
    <name type="scientific">Daphnia pulex</name>
    <name type="common">Water flea</name>
    <dbReference type="NCBI Taxonomy" id="6669"/>
    <lineage>
        <taxon>Eukaryota</taxon>
        <taxon>Metazoa</taxon>
        <taxon>Ecdysozoa</taxon>
        <taxon>Arthropoda</taxon>
        <taxon>Crustacea</taxon>
        <taxon>Branchiopoda</taxon>
        <taxon>Diplostraca</taxon>
        <taxon>Cladocera</taxon>
        <taxon>Anomopoda</taxon>
        <taxon>Daphniidae</taxon>
        <taxon>Daphnia</taxon>
    </lineage>
</organism>
<reference evidence="1 2" key="1">
    <citation type="journal article" date="2011" name="Science">
        <title>The ecoresponsive genome of Daphnia pulex.</title>
        <authorList>
            <person name="Colbourne J.K."/>
            <person name="Pfrender M.E."/>
            <person name="Gilbert D."/>
            <person name="Thomas W.K."/>
            <person name="Tucker A."/>
            <person name="Oakley T.H."/>
            <person name="Tokishita S."/>
            <person name="Aerts A."/>
            <person name="Arnold G.J."/>
            <person name="Basu M.K."/>
            <person name="Bauer D.J."/>
            <person name="Caceres C.E."/>
            <person name="Carmel L."/>
            <person name="Casola C."/>
            <person name="Choi J.H."/>
            <person name="Detter J.C."/>
            <person name="Dong Q."/>
            <person name="Dusheyko S."/>
            <person name="Eads B.D."/>
            <person name="Frohlich T."/>
            <person name="Geiler-Samerotte K.A."/>
            <person name="Gerlach D."/>
            <person name="Hatcher P."/>
            <person name="Jogdeo S."/>
            <person name="Krijgsveld J."/>
            <person name="Kriventseva E.V."/>
            <person name="Kultz D."/>
            <person name="Laforsch C."/>
            <person name="Lindquist E."/>
            <person name="Lopez J."/>
            <person name="Manak J.R."/>
            <person name="Muller J."/>
            <person name="Pangilinan J."/>
            <person name="Patwardhan R.P."/>
            <person name="Pitluck S."/>
            <person name="Pritham E.J."/>
            <person name="Rechtsteiner A."/>
            <person name="Rho M."/>
            <person name="Rogozin I.B."/>
            <person name="Sakarya O."/>
            <person name="Salamov A."/>
            <person name="Schaack S."/>
            <person name="Shapiro H."/>
            <person name="Shiga Y."/>
            <person name="Skalitzky C."/>
            <person name="Smith Z."/>
            <person name="Souvorov A."/>
            <person name="Sung W."/>
            <person name="Tang Z."/>
            <person name="Tsuchiya D."/>
            <person name="Tu H."/>
            <person name="Vos H."/>
            <person name="Wang M."/>
            <person name="Wolf Y.I."/>
            <person name="Yamagata H."/>
            <person name="Yamada T."/>
            <person name="Ye Y."/>
            <person name="Shaw J.R."/>
            <person name="Andrews J."/>
            <person name="Crease T.J."/>
            <person name="Tang H."/>
            <person name="Lucas S.M."/>
            <person name="Robertson H.M."/>
            <person name="Bork P."/>
            <person name="Koonin E.V."/>
            <person name="Zdobnov E.M."/>
            <person name="Grigoriev I.V."/>
            <person name="Lynch M."/>
            <person name="Boore J.L."/>
        </authorList>
    </citation>
    <scope>NUCLEOTIDE SEQUENCE [LARGE SCALE GENOMIC DNA]</scope>
</reference>
<dbReference type="EMBL" id="GL732624">
    <property type="protein sequence ID" value="EFX70212.1"/>
    <property type="molecule type" value="Genomic_DNA"/>
</dbReference>